<sequence>MVWYTISPAPWSIMLYAIWAWWASKKIPKDKYIRLHRLAAWADAIWVAGVIVLVGDIQWVIAVWLRWISTYPDELNLLVNCMIRNISILAISLIMSWNLWKSKLVQWGPAVNLIWGVNLLYLLLWFGLAPGLEWTHWVYALENGYSIWPFTWFISFIVGRIITTIIFWRTWNVKLDR</sequence>
<feature type="transmembrane region" description="Helical" evidence="1">
    <location>
        <begin position="44"/>
        <end position="65"/>
    </location>
</feature>
<feature type="transmembrane region" description="Helical" evidence="1">
    <location>
        <begin position="77"/>
        <end position="100"/>
    </location>
</feature>
<protein>
    <submittedName>
        <fullName evidence="2">Uncharacterized protein</fullName>
    </submittedName>
</protein>
<comment type="caution">
    <text evidence="2">The sequence shown here is derived from an EMBL/GenBank/DDBJ whole genome shotgun (WGS) entry which is preliminary data.</text>
</comment>
<keyword evidence="1" id="KW-0812">Transmembrane</keyword>
<organism evidence="2">
    <name type="scientific">marine sediment metagenome</name>
    <dbReference type="NCBI Taxonomy" id="412755"/>
    <lineage>
        <taxon>unclassified sequences</taxon>
        <taxon>metagenomes</taxon>
        <taxon>ecological metagenomes</taxon>
    </lineage>
</organism>
<name>X1ELZ3_9ZZZZ</name>
<gene>
    <name evidence="2" type="ORF">S01H4_53412</name>
</gene>
<reference evidence="2" key="1">
    <citation type="journal article" date="2014" name="Front. Microbiol.">
        <title>High frequency of phylogenetically diverse reductive dehalogenase-homologous genes in deep subseafloor sedimentary metagenomes.</title>
        <authorList>
            <person name="Kawai M."/>
            <person name="Futagami T."/>
            <person name="Toyoda A."/>
            <person name="Takaki Y."/>
            <person name="Nishi S."/>
            <person name="Hori S."/>
            <person name="Arai W."/>
            <person name="Tsubouchi T."/>
            <person name="Morono Y."/>
            <person name="Uchiyama I."/>
            <person name="Ito T."/>
            <person name="Fujiyama A."/>
            <person name="Inagaki F."/>
            <person name="Takami H."/>
        </authorList>
    </citation>
    <scope>NUCLEOTIDE SEQUENCE</scope>
    <source>
        <strain evidence="2">Expedition CK06-06</strain>
    </source>
</reference>
<feature type="transmembrane region" description="Helical" evidence="1">
    <location>
        <begin position="147"/>
        <end position="168"/>
    </location>
</feature>
<keyword evidence="1" id="KW-1133">Transmembrane helix</keyword>
<keyword evidence="1" id="KW-0472">Membrane</keyword>
<dbReference type="AlphaFoldDB" id="X1ELZ3"/>
<feature type="transmembrane region" description="Helical" evidence="1">
    <location>
        <begin position="6"/>
        <end position="23"/>
    </location>
</feature>
<evidence type="ECO:0000256" key="1">
    <source>
        <dbReference type="SAM" id="Phobius"/>
    </source>
</evidence>
<accession>X1ELZ3</accession>
<feature type="transmembrane region" description="Helical" evidence="1">
    <location>
        <begin position="107"/>
        <end position="127"/>
    </location>
</feature>
<evidence type="ECO:0000313" key="2">
    <source>
        <dbReference type="EMBL" id="GAH18139.1"/>
    </source>
</evidence>
<dbReference type="EMBL" id="BART01030625">
    <property type="protein sequence ID" value="GAH18139.1"/>
    <property type="molecule type" value="Genomic_DNA"/>
</dbReference>
<proteinExistence type="predicted"/>